<gene>
    <name evidence="4" type="ORF">PCOR1329_LOCUS38800</name>
</gene>
<keyword evidence="1" id="KW-0479">Metal-binding</keyword>
<organism evidence="4 5">
    <name type="scientific">Prorocentrum cordatum</name>
    <dbReference type="NCBI Taxonomy" id="2364126"/>
    <lineage>
        <taxon>Eukaryota</taxon>
        <taxon>Sar</taxon>
        <taxon>Alveolata</taxon>
        <taxon>Dinophyceae</taxon>
        <taxon>Prorocentrales</taxon>
        <taxon>Prorocentraceae</taxon>
        <taxon>Prorocentrum</taxon>
    </lineage>
</organism>
<feature type="compositionally biased region" description="Basic and acidic residues" evidence="2">
    <location>
        <begin position="583"/>
        <end position="626"/>
    </location>
</feature>
<evidence type="ECO:0000256" key="1">
    <source>
        <dbReference type="PROSITE-ProRule" id="PRU00047"/>
    </source>
</evidence>
<keyword evidence="1" id="KW-0862">Zinc</keyword>
<feature type="domain" description="CCHC-type" evidence="3">
    <location>
        <begin position="671"/>
        <end position="686"/>
    </location>
</feature>
<feature type="compositionally biased region" description="Basic and acidic residues" evidence="2">
    <location>
        <begin position="548"/>
        <end position="573"/>
    </location>
</feature>
<dbReference type="SUPFAM" id="SSF57756">
    <property type="entry name" value="Retrovirus zinc finger-like domains"/>
    <property type="match status" value="1"/>
</dbReference>
<dbReference type="Proteomes" id="UP001189429">
    <property type="component" value="Unassembled WGS sequence"/>
</dbReference>
<dbReference type="Gene3D" id="4.10.60.10">
    <property type="entry name" value="Zinc finger, CCHC-type"/>
    <property type="match status" value="1"/>
</dbReference>
<evidence type="ECO:0000313" key="5">
    <source>
        <dbReference type="Proteomes" id="UP001189429"/>
    </source>
</evidence>
<comment type="caution">
    <text evidence="4">The sequence shown here is derived from an EMBL/GenBank/DDBJ whole genome shotgun (WGS) entry which is preliminary data.</text>
</comment>
<feature type="region of interest" description="Disordered" evidence="2">
    <location>
        <begin position="548"/>
        <end position="666"/>
    </location>
</feature>
<keyword evidence="1" id="KW-0863">Zinc-finger</keyword>
<dbReference type="PROSITE" id="PS50158">
    <property type="entry name" value="ZF_CCHC"/>
    <property type="match status" value="2"/>
</dbReference>
<evidence type="ECO:0000259" key="3">
    <source>
        <dbReference type="PROSITE" id="PS50158"/>
    </source>
</evidence>
<dbReference type="InterPro" id="IPR036875">
    <property type="entry name" value="Znf_CCHC_sf"/>
</dbReference>
<name>A0ABN9TGJ9_9DINO</name>
<dbReference type="InterPro" id="IPR001878">
    <property type="entry name" value="Znf_CCHC"/>
</dbReference>
<feature type="region of interest" description="Disordered" evidence="2">
    <location>
        <begin position="321"/>
        <end position="371"/>
    </location>
</feature>
<proteinExistence type="predicted"/>
<evidence type="ECO:0000313" key="4">
    <source>
        <dbReference type="EMBL" id="CAK0844778.1"/>
    </source>
</evidence>
<reference evidence="4" key="1">
    <citation type="submission" date="2023-10" db="EMBL/GenBank/DDBJ databases">
        <authorList>
            <person name="Chen Y."/>
            <person name="Shah S."/>
            <person name="Dougan E. K."/>
            <person name="Thang M."/>
            <person name="Chan C."/>
        </authorList>
    </citation>
    <scope>NUCLEOTIDE SEQUENCE [LARGE SCALE GENOMIC DNA]</scope>
</reference>
<evidence type="ECO:0000256" key="2">
    <source>
        <dbReference type="SAM" id="MobiDB-lite"/>
    </source>
</evidence>
<dbReference type="SMART" id="SM00343">
    <property type="entry name" value="ZnF_C2HC"/>
    <property type="match status" value="2"/>
</dbReference>
<dbReference type="EMBL" id="CAUYUJ010014693">
    <property type="protein sequence ID" value="CAK0844778.1"/>
    <property type="molecule type" value="Genomic_DNA"/>
</dbReference>
<feature type="domain" description="CCHC-type" evidence="3">
    <location>
        <begin position="637"/>
        <end position="652"/>
    </location>
</feature>
<sequence length="716" mass="76806">MASFDNPGPIEMLVTDVLIKMLPEDVQHAAKKMGAQVTEAFTAVARGVALGAKQASGAAVQAAPQDACALAVLEKALHVSKQAMGLKDKPIISVRAASRLGQFSKARNVGAHPDVGLEDTIYEMLSNQDSDVDSNKCWESAEQKERLEVSNFANLGALERTFQKMQAGTHVLKASVDSTDTSFAGHANEDDVARTAVEPHKRDRECDKLISCARSDARTGRMWLDGHVLTWLVTDLHRGDGISISHQNFSLIYRWGRKTSHLEARADLLPRRSRGREEEIEGRRARGRLRAPRWRQREPGPGRVAAKHDATNAFASVSNEHLANASHQMRRPEDAQITRSRHRRTARAANARDGVGASQNRADSSMGDSDAAAKFRATRDHGFRKYAGDLTSARVAPGARSAAVVVETSGGHFDEALDQIGLTQQIVSSESKTSRMSSGTKAATKAKARAEARARAAEAGALDDLIAEGNAAGRASQEALEELSKQHDAPAVYEMGEVVLLVKMFDCHAEGTVKLALSFSSRPNVAPALAALVRARIGGEYGAAQLEAAKEKTAQRRERLEEQKTEEKKDDGGGGRGGGRAAGGDREGGRGGGGDRGDRPERPPRGDRGDWDGDERPSGGRRESTRGEGGSTSTMECYNCGAMGHSSRDCPEPRKEKGGGKGKGNRREMICVNCKKPGHKSRDCPEPVDEAAVAARLAARAAKAEQMRSAADEGSS</sequence>
<feature type="compositionally biased region" description="Basic and acidic residues" evidence="2">
    <location>
        <begin position="646"/>
        <end position="666"/>
    </location>
</feature>
<keyword evidence="5" id="KW-1185">Reference proteome</keyword>
<dbReference type="Pfam" id="PF00098">
    <property type="entry name" value="zf-CCHC"/>
    <property type="match status" value="2"/>
</dbReference>
<protein>
    <recommendedName>
        <fullName evidence="3">CCHC-type domain-containing protein</fullName>
    </recommendedName>
</protein>
<accession>A0ABN9TGJ9</accession>